<name>A0A9D2N4U8_9FIRM</name>
<gene>
    <name evidence="1" type="ORF">H9935_08855</name>
</gene>
<protein>
    <submittedName>
        <fullName evidence="1">Uncharacterized protein</fullName>
    </submittedName>
</protein>
<evidence type="ECO:0000313" key="2">
    <source>
        <dbReference type="Proteomes" id="UP000823893"/>
    </source>
</evidence>
<organism evidence="1 2">
    <name type="scientific">Candidatus Blautia merdigallinarum</name>
    <dbReference type="NCBI Taxonomy" id="2838495"/>
    <lineage>
        <taxon>Bacteria</taxon>
        <taxon>Bacillati</taxon>
        <taxon>Bacillota</taxon>
        <taxon>Clostridia</taxon>
        <taxon>Lachnospirales</taxon>
        <taxon>Lachnospiraceae</taxon>
        <taxon>Blautia</taxon>
    </lineage>
</organism>
<sequence length="49" mass="5944">MERDRTKLVEEGNTIYEIDLDCMRKKEIEGEKALKRQNENQSRDSCRKR</sequence>
<dbReference type="Proteomes" id="UP000823893">
    <property type="component" value="Unassembled WGS sequence"/>
</dbReference>
<accession>A0A9D2N4U8</accession>
<comment type="caution">
    <text evidence="1">The sequence shown here is derived from an EMBL/GenBank/DDBJ whole genome shotgun (WGS) entry which is preliminary data.</text>
</comment>
<proteinExistence type="predicted"/>
<dbReference type="EMBL" id="DWWV01000112">
    <property type="protein sequence ID" value="HJC10911.1"/>
    <property type="molecule type" value="Genomic_DNA"/>
</dbReference>
<evidence type="ECO:0000313" key="1">
    <source>
        <dbReference type="EMBL" id="HJC10911.1"/>
    </source>
</evidence>
<dbReference type="AlphaFoldDB" id="A0A9D2N4U8"/>
<reference evidence="1" key="2">
    <citation type="submission" date="2021-04" db="EMBL/GenBank/DDBJ databases">
        <authorList>
            <person name="Gilroy R."/>
        </authorList>
    </citation>
    <scope>NUCLEOTIDE SEQUENCE</scope>
    <source>
        <strain evidence="1">ChiSxjej6B18-287</strain>
    </source>
</reference>
<reference evidence="1" key="1">
    <citation type="journal article" date="2021" name="PeerJ">
        <title>Extensive microbial diversity within the chicken gut microbiome revealed by metagenomics and culture.</title>
        <authorList>
            <person name="Gilroy R."/>
            <person name="Ravi A."/>
            <person name="Getino M."/>
            <person name="Pursley I."/>
            <person name="Horton D.L."/>
            <person name="Alikhan N.F."/>
            <person name="Baker D."/>
            <person name="Gharbi K."/>
            <person name="Hall N."/>
            <person name="Watson M."/>
            <person name="Adriaenssens E.M."/>
            <person name="Foster-Nyarko E."/>
            <person name="Jarju S."/>
            <person name="Secka A."/>
            <person name="Antonio M."/>
            <person name="Oren A."/>
            <person name="Chaudhuri R.R."/>
            <person name="La Ragione R."/>
            <person name="Hildebrand F."/>
            <person name="Pallen M.J."/>
        </authorList>
    </citation>
    <scope>NUCLEOTIDE SEQUENCE</scope>
    <source>
        <strain evidence="1">ChiSxjej6B18-287</strain>
    </source>
</reference>